<dbReference type="GO" id="GO:0032465">
    <property type="term" value="P:regulation of cytokinesis"/>
    <property type="evidence" value="ECO:0007669"/>
    <property type="project" value="TreeGrafter"/>
</dbReference>
<feature type="compositionally biased region" description="Basic and acidic residues" evidence="5">
    <location>
        <begin position="53"/>
        <end position="68"/>
    </location>
</feature>
<protein>
    <recommendedName>
        <fullName evidence="2">Endosome-associated-trafficking regulator 1</fullName>
    </recommendedName>
</protein>
<dbReference type="PANTHER" id="PTHR31259">
    <property type="entry name" value="ENDOSOME-ASSOCIATED TRAFFICKING REGULATOR 1"/>
    <property type="match status" value="1"/>
</dbReference>
<dbReference type="GO" id="GO:0055037">
    <property type="term" value="C:recycling endosome"/>
    <property type="evidence" value="ECO:0007669"/>
    <property type="project" value="TreeGrafter"/>
</dbReference>
<keyword evidence="7" id="KW-1185">Reference proteome</keyword>
<evidence type="ECO:0000313" key="7">
    <source>
        <dbReference type="Proteomes" id="UP001208570"/>
    </source>
</evidence>
<dbReference type="GO" id="GO:0005813">
    <property type="term" value="C:centrosome"/>
    <property type="evidence" value="ECO:0007669"/>
    <property type="project" value="TreeGrafter"/>
</dbReference>
<accession>A0AAD9JM79</accession>
<feature type="compositionally biased region" description="Polar residues" evidence="5">
    <location>
        <begin position="84"/>
        <end position="93"/>
    </location>
</feature>
<dbReference type="GO" id="GO:1903566">
    <property type="term" value="P:positive regulation of protein localization to cilium"/>
    <property type="evidence" value="ECO:0007669"/>
    <property type="project" value="TreeGrafter"/>
</dbReference>
<evidence type="ECO:0000256" key="5">
    <source>
        <dbReference type="SAM" id="MobiDB-lite"/>
    </source>
</evidence>
<feature type="region of interest" description="Disordered" evidence="5">
    <location>
        <begin position="46"/>
        <end position="175"/>
    </location>
</feature>
<feature type="compositionally biased region" description="Polar residues" evidence="5">
    <location>
        <begin position="148"/>
        <end position="175"/>
    </location>
</feature>
<feature type="coiled-coil region" evidence="4">
    <location>
        <begin position="263"/>
        <end position="364"/>
    </location>
</feature>
<evidence type="ECO:0000256" key="1">
    <source>
        <dbReference type="ARBA" id="ARBA00007791"/>
    </source>
</evidence>
<dbReference type="PANTHER" id="PTHR31259:SF3">
    <property type="entry name" value="ENDOSOME-ASSOCIATED-TRAFFICKING REGULATOR 1"/>
    <property type="match status" value="1"/>
</dbReference>
<evidence type="ECO:0000256" key="4">
    <source>
        <dbReference type="SAM" id="Coils"/>
    </source>
</evidence>
<name>A0AAD9JM79_9ANNE</name>
<keyword evidence="3 4" id="KW-0175">Coiled coil</keyword>
<dbReference type="InterPro" id="IPR026757">
    <property type="entry name" value="ENTR1"/>
</dbReference>
<comment type="similarity">
    <text evidence="1">Belongs to the ENTR1 family.</text>
</comment>
<dbReference type="GO" id="GO:0036064">
    <property type="term" value="C:ciliary basal body"/>
    <property type="evidence" value="ECO:0007669"/>
    <property type="project" value="TreeGrafter"/>
</dbReference>
<dbReference type="GO" id="GO:0005769">
    <property type="term" value="C:early endosome"/>
    <property type="evidence" value="ECO:0007669"/>
    <property type="project" value="TreeGrafter"/>
</dbReference>
<evidence type="ECO:0000256" key="3">
    <source>
        <dbReference type="ARBA" id="ARBA00023054"/>
    </source>
</evidence>
<proteinExistence type="inferred from homology"/>
<dbReference type="EMBL" id="JAODUP010000250">
    <property type="protein sequence ID" value="KAK2155053.1"/>
    <property type="molecule type" value="Genomic_DNA"/>
</dbReference>
<reference evidence="6" key="1">
    <citation type="journal article" date="2023" name="Mol. Biol. Evol.">
        <title>Third-Generation Sequencing Reveals the Adaptive Role of the Epigenome in Three Deep-Sea Polychaetes.</title>
        <authorList>
            <person name="Perez M."/>
            <person name="Aroh O."/>
            <person name="Sun Y."/>
            <person name="Lan Y."/>
            <person name="Juniper S.K."/>
            <person name="Young C.R."/>
            <person name="Angers B."/>
            <person name="Qian P.Y."/>
        </authorList>
    </citation>
    <scope>NUCLEOTIDE SEQUENCE</scope>
    <source>
        <strain evidence="6">P08H-3</strain>
    </source>
</reference>
<sequence length="435" mass="47220">MAEGGDERNEENPFSFKKFVKKKSNEGANQLEDGEEDDHTLSVDLLDVAGSSEVRDEDRRCRDSERDVNPFSFKKFLQPDNKSKPSTGPTSLKTLDLANDLPDFVQDHYSGNDSPRSRPPVDVPLPDFALDSALGSLPEVSPEDDGSISPSNDPSYRNPIHSNHSNQSYGAESRTWTNTQPAVVPDLNLDINDSVVSDSDYEGSDVAICQANSAGGLPDFLPDFLPGGAVAGSGARPKVTHPGHIDGSLHAEDGDGPHTAARVHQLEAENAELRCQLKEARDEAGRTQERLSVVMSDRDLQQVKDAEDAAALENVIQQVEANLHTATQRALTAEAANSHLRQEVKQLSKKLELVQEENAVLRQDPRVQDPLREKTRYAASQLSAAAKAAEQHLRQLLSGVETLKMVSEVLLSAEKLSDIVVEPDGSETRGAEGGV</sequence>
<organism evidence="6 7">
    <name type="scientific">Paralvinella palmiformis</name>
    <dbReference type="NCBI Taxonomy" id="53620"/>
    <lineage>
        <taxon>Eukaryota</taxon>
        <taxon>Metazoa</taxon>
        <taxon>Spiralia</taxon>
        <taxon>Lophotrochozoa</taxon>
        <taxon>Annelida</taxon>
        <taxon>Polychaeta</taxon>
        <taxon>Sedentaria</taxon>
        <taxon>Canalipalpata</taxon>
        <taxon>Terebellida</taxon>
        <taxon>Terebelliformia</taxon>
        <taxon>Alvinellidae</taxon>
        <taxon>Paralvinella</taxon>
    </lineage>
</organism>
<evidence type="ECO:0000313" key="6">
    <source>
        <dbReference type="EMBL" id="KAK2155053.1"/>
    </source>
</evidence>
<dbReference type="GO" id="GO:0045724">
    <property type="term" value="P:positive regulation of cilium assembly"/>
    <property type="evidence" value="ECO:0007669"/>
    <property type="project" value="TreeGrafter"/>
</dbReference>
<dbReference type="Proteomes" id="UP001208570">
    <property type="component" value="Unassembled WGS sequence"/>
</dbReference>
<dbReference type="AlphaFoldDB" id="A0AAD9JM79"/>
<gene>
    <name evidence="6" type="ORF">LSH36_250g00020</name>
</gene>
<evidence type="ECO:0000256" key="2">
    <source>
        <dbReference type="ARBA" id="ARBA00016007"/>
    </source>
</evidence>
<dbReference type="GO" id="GO:0030496">
    <property type="term" value="C:midbody"/>
    <property type="evidence" value="ECO:0007669"/>
    <property type="project" value="TreeGrafter"/>
</dbReference>
<comment type="caution">
    <text evidence="6">The sequence shown here is derived from an EMBL/GenBank/DDBJ whole genome shotgun (WGS) entry which is preliminary data.</text>
</comment>